<name>A0AAW0MQT4_9GOBI</name>
<keyword evidence="3" id="KW-1185">Reference proteome</keyword>
<organism evidence="2 3">
    <name type="scientific">Mugilogobius chulae</name>
    <name type="common">yellowstripe goby</name>
    <dbReference type="NCBI Taxonomy" id="88201"/>
    <lineage>
        <taxon>Eukaryota</taxon>
        <taxon>Metazoa</taxon>
        <taxon>Chordata</taxon>
        <taxon>Craniata</taxon>
        <taxon>Vertebrata</taxon>
        <taxon>Euteleostomi</taxon>
        <taxon>Actinopterygii</taxon>
        <taxon>Neopterygii</taxon>
        <taxon>Teleostei</taxon>
        <taxon>Neoteleostei</taxon>
        <taxon>Acanthomorphata</taxon>
        <taxon>Gobiaria</taxon>
        <taxon>Gobiiformes</taxon>
        <taxon>Gobioidei</taxon>
        <taxon>Gobiidae</taxon>
        <taxon>Gobionellinae</taxon>
        <taxon>Mugilogobius</taxon>
    </lineage>
</organism>
<sequence length="58" mass="6213">MQPLSRSSCSRSPGRAAAALPVELQPLSRSSCSRSPVDSGASSLQHDNSNRRKDRTDT</sequence>
<dbReference type="EMBL" id="JBBPFD010000340">
    <property type="protein sequence ID" value="KAK7879159.1"/>
    <property type="molecule type" value="Genomic_DNA"/>
</dbReference>
<feature type="compositionally biased region" description="Basic and acidic residues" evidence="1">
    <location>
        <begin position="48"/>
        <end position="58"/>
    </location>
</feature>
<gene>
    <name evidence="2" type="ORF">WMY93_034057</name>
</gene>
<evidence type="ECO:0000256" key="1">
    <source>
        <dbReference type="SAM" id="MobiDB-lite"/>
    </source>
</evidence>
<dbReference type="Proteomes" id="UP001460270">
    <property type="component" value="Unassembled WGS sequence"/>
</dbReference>
<dbReference type="AlphaFoldDB" id="A0AAW0MQT4"/>
<reference evidence="3" key="1">
    <citation type="submission" date="2024-04" db="EMBL/GenBank/DDBJ databases">
        <title>Salinicola lusitanus LLJ914,a marine bacterium isolated from the Okinawa Trough.</title>
        <authorList>
            <person name="Li J."/>
        </authorList>
    </citation>
    <scope>NUCLEOTIDE SEQUENCE [LARGE SCALE GENOMIC DNA]</scope>
</reference>
<feature type="compositionally biased region" description="Polar residues" evidence="1">
    <location>
        <begin position="1"/>
        <end position="11"/>
    </location>
</feature>
<evidence type="ECO:0000313" key="2">
    <source>
        <dbReference type="EMBL" id="KAK7879159.1"/>
    </source>
</evidence>
<proteinExistence type="predicted"/>
<feature type="region of interest" description="Disordered" evidence="1">
    <location>
        <begin position="1"/>
        <end position="58"/>
    </location>
</feature>
<protein>
    <submittedName>
        <fullName evidence="2">Uncharacterized protein</fullName>
    </submittedName>
</protein>
<evidence type="ECO:0000313" key="3">
    <source>
        <dbReference type="Proteomes" id="UP001460270"/>
    </source>
</evidence>
<comment type="caution">
    <text evidence="2">The sequence shown here is derived from an EMBL/GenBank/DDBJ whole genome shotgun (WGS) entry which is preliminary data.</text>
</comment>
<accession>A0AAW0MQT4</accession>